<keyword evidence="3" id="KW-1185">Reference proteome</keyword>
<protein>
    <submittedName>
        <fullName evidence="2">Uncharacterized protein</fullName>
    </submittedName>
</protein>
<accession>A0A9P6FJZ1</accession>
<proteinExistence type="predicted"/>
<comment type="caution">
    <text evidence="2">The sequence shown here is derived from an EMBL/GenBank/DDBJ whole genome shotgun (WGS) entry which is preliminary data.</text>
</comment>
<dbReference type="EMBL" id="JAABOA010006541">
    <property type="protein sequence ID" value="KAF9558996.1"/>
    <property type="molecule type" value="Genomic_DNA"/>
</dbReference>
<feature type="region of interest" description="Disordered" evidence="1">
    <location>
        <begin position="44"/>
        <end position="69"/>
    </location>
</feature>
<dbReference type="Proteomes" id="UP000780801">
    <property type="component" value="Unassembled WGS sequence"/>
</dbReference>
<organism evidence="2 3">
    <name type="scientific">Lunasporangiospora selenospora</name>
    <dbReference type="NCBI Taxonomy" id="979761"/>
    <lineage>
        <taxon>Eukaryota</taxon>
        <taxon>Fungi</taxon>
        <taxon>Fungi incertae sedis</taxon>
        <taxon>Mucoromycota</taxon>
        <taxon>Mortierellomycotina</taxon>
        <taxon>Mortierellomycetes</taxon>
        <taxon>Mortierellales</taxon>
        <taxon>Mortierellaceae</taxon>
        <taxon>Lunasporangiospora</taxon>
    </lineage>
</organism>
<feature type="non-terminal residue" evidence="2">
    <location>
        <position position="69"/>
    </location>
</feature>
<evidence type="ECO:0000256" key="1">
    <source>
        <dbReference type="SAM" id="MobiDB-lite"/>
    </source>
</evidence>
<feature type="non-terminal residue" evidence="2">
    <location>
        <position position="1"/>
    </location>
</feature>
<dbReference type="AlphaFoldDB" id="A0A9P6FJZ1"/>
<gene>
    <name evidence="2" type="ORF">BGW38_009105</name>
</gene>
<evidence type="ECO:0000313" key="3">
    <source>
        <dbReference type="Proteomes" id="UP000780801"/>
    </source>
</evidence>
<name>A0A9P6FJZ1_9FUNG</name>
<reference evidence="2" key="1">
    <citation type="journal article" date="2020" name="Fungal Divers.">
        <title>Resolving the Mortierellaceae phylogeny through synthesis of multi-gene phylogenetics and phylogenomics.</title>
        <authorList>
            <person name="Vandepol N."/>
            <person name="Liber J."/>
            <person name="Desiro A."/>
            <person name="Na H."/>
            <person name="Kennedy M."/>
            <person name="Barry K."/>
            <person name="Grigoriev I.V."/>
            <person name="Miller A.N."/>
            <person name="O'Donnell K."/>
            <person name="Stajich J.E."/>
            <person name="Bonito G."/>
        </authorList>
    </citation>
    <scope>NUCLEOTIDE SEQUENCE</scope>
    <source>
        <strain evidence="2">KOD1015</strain>
    </source>
</reference>
<feature type="compositionally biased region" description="Polar residues" evidence="1">
    <location>
        <begin position="57"/>
        <end position="69"/>
    </location>
</feature>
<evidence type="ECO:0000313" key="2">
    <source>
        <dbReference type="EMBL" id="KAF9558996.1"/>
    </source>
</evidence>
<sequence length="69" mass="7536">LRTEPEKSMTPGKFLFAYPTSRQVKLPVRDKIAIVQVWGLKADPTKDAAATVPEPTPTSRTPTGRDTLG</sequence>